<dbReference type="GO" id="GO:0003677">
    <property type="term" value="F:DNA binding"/>
    <property type="evidence" value="ECO:0007669"/>
    <property type="project" value="UniProtKB-KW"/>
</dbReference>
<protein>
    <submittedName>
        <fullName evidence="3">DNA-binding transcriptional regulator of glucitol operon</fullName>
    </submittedName>
</protein>
<evidence type="ECO:0000256" key="1">
    <source>
        <dbReference type="SAM" id="MobiDB-lite"/>
    </source>
</evidence>
<keyword evidence="4" id="KW-1185">Reference proteome</keyword>
<feature type="region of interest" description="Disordered" evidence="1">
    <location>
        <begin position="146"/>
        <end position="181"/>
    </location>
</feature>
<comment type="caution">
    <text evidence="3">The sequence shown here is derived from an EMBL/GenBank/DDBJ whole genome shotgun (WGS) entry which is preliminary data.</text>
</comment>
<keyword evidence="2" id="KW-1133">Transmembrane helix</keyword>
<keyword evidence="2" id="KW-0812">Transmembrane</keyword>
<dbReference type="EMBL" id="JAVDXZ010000001">
    <property type="protein sequence ID" value="MDR7330157.1"/>
    <property type="molecule type" value="Genomic_DNA"/>
</dbReference>
<feature type="transmembrane region" description="Helical" evidence="2">
    <location>
        <begin position="78"/>
        <end position="96"/>
    </location>
</feature>
<feature type="compositionally biased region" description="Basic and acidic residues" evidence="1">
    <location>
        <begin position="147"/>
        <end position="164"/>
    </location>
</feature>
<dbReference type="Proteomes" id="UP001180840">
    <property type="component" value="Unassembled WGS sequence"/>
</dbReference>
<gene>
    <name evidence="3" type="ORF">J2S39_001833</name>
</gene>
<keyword evidence="2" id="KW-0472">Membrane</keyword>
<organism evidence="3 4">
    <name type="scientific">Corynebacterium guangdongense</name>
    <dbReference type="NCBI Taxonomy" id="1783348"/>
    <lineage>
        <taxon>Bacteria</taxon>
        <taxon>Bacillati</taxon>
        <taxon>Actinomycetota</taxon>
        <taxon>Actinomycetes</taxon>
        <taxon>Mycobacteriales</taxon>
        <taxon>Corynebacteriaceae</taxon>
        <taxon>Corynebacterium</taxon>
    </lineage>
</organism>
<accession>A0ABU1ZZ00</accession>
<evidence type="ECO:0000313" key="3">
    <source>
        <dbReference type="EMBL" id="MDR7330157.1"/>
    </source>
</evidence>
<evidence type="ECO:0000256" key="2">
    <source>
        <dbReference type="SAM" id="Phobius"/>
    </source>
</evidence>
<proteinExistence type="predicted"/>
<reference evidence="3" key="1">
    <citation type="submission" date="2023-07" db="EMBL/GenBank/DDBJ databases">
        <title>Sequencing the genomes of 1000 actinobacteria strains.</title>
        <authorList>
            <person name="Klenk H.-P."/>
        </authorList>
    </citation>
    <scope>NUCLEOTIDE SEQUENCE</scope>
    <source>
        <strain evidence="3">DSM 107476</strain>
    </source>
</reference>
<feature type="transmembrane region" description="Helical" evidence="2">
    <location>
        <begin position="45"/>
        <end position="66"/>
    </location>
</feature>
<name>A0ABU1ZZ00_9CORY</name>
<evidence type="ECO:0000313" key="4">
    <source>
        <dbReference type="Proteomes" id="UP001180840"/>
    </source>
</evidence>
<sequence>MSSNNGEDVEIEWVWDPDDLDATHDDDATAEATAAAGEDRFRVRAWHIVFLLVLVMATIGLAWWQWSRFQSGSGSFQNLGYAFQWPLFGVFFVYAYRMIVKYENKARAAKSQAADPDFVYQADTAELDDNGRPLVTEIDEDFLPSRPRLDVDEFNELNRQRRGPDSGPGHPEAPTTPRENS</sequence>
<keyword evidence="3" id="KW-0238">DNA-binding</keyword>